<organism evidence="1 2">
    <name type="scientific">Macrolepiota fuliginosa MF-IS2</name>
    <dbReference type="NCBI Taxonomy" id="1400762"/>
    <lineage>
        <taxon>Eukaryota</taxon>
        <taxon>Fungi</taxon>
        <taxon>Dikarya</taxon>
        <taxon>Basidiomycota</taxon>
        <taxon>Agaricomycotina</taxon>
        <taxon>Agaricomycetes</taxon>
        <taxon>Agaricomycetidae</taxon>
        <taxon>Agaricales</taxon>
        <taxon>Agaricineae</taxon>
        <taxon>Agaricaceae</taxon>
        <taxon>Macrolepiota</taxon>
    </lineage>
</organism>
<proteinExistence type="predicted"/>
<sequence>MEQDGVDLAEHRKLVNRIFPEIEHQFLQHFGHVDFRKAQQIKAMVLAKNSGFMVSAHWNCPGYFKTIHRTKLFHTLQDKFRIQFDVAKFRAGHRASLSQFDLLVKSLILKKSQGNIISRLYHMGHGSKSLFWYWKINLKEEYY</sequence>
<keyword evidence="2" id="KW-1185">Reference proteome</keyword>
<reference evidence="1" key="1">
    <citation type="submission" date="2020-11" db="EMBL/GenBank/DDBJ databases">
        <authorList>
            <consortium name="DOE Joint Genome Institute"/>
            <person name="Ahrendt S."/>
            <person name="Riley R."/>
            <person name="Andreopoulos W."/>
            <person name="Labutti K."/>
            <person name="Pangilinan J."/>
            <person name="Ruiz-Duenas F.J."/>
            <person name="Barrasa J.M."/>
            <person name="Sanchez-Garcia M."/>
            <person name="Camarero S."/>
            <person name="Miyauchi S."/>
            <person name="Serrano A."/>
            <person name="Linde D."/>
            <person name="Babiker R."/>
            <person name="Drula E."/>
            <person name="Ayuso-Fernandez I."/>
            <person name="Pacheco R."/>
            <person name="Padilla G."/>
            <person name="Ferreira P."/>
            <person name="Barriuso J."/>
            <person name="Kellner H."/>
            <person name="Castanera R."/>
            <person name="Alfaro M."/>
            <person name="Ramirez L."/>
            <person name="Pisabarro A.G."/>
            <person name="Kuo A."/>
            <person name="Tritt A."/>
            <person name="Lipzen A."/>
            <person name="He G."/>
            <person name="Yan M."/>
            <person name="Ng V."/>
            <person name="Cullen D."/>
            <person name="Martin F."/>
            <person name="Rosso M.-N."/>
            <person name="Henrissat B."/>
            <person name="Hibbett D."/>
            <person name="Martinez A.T."/>
            <person name="Grigoriev I.V."/>
        </authorList>
    </citation>
    <scope>NUCLEOTIDE SEQUENCE</scope>
    <source>
        <strain evidence="1">MF-IS2</strain>
    </source>
</reference>
<dbReference type="EMBL" id="MU152640">
    <property type="protein sequence ID" value="KAF9440311.1"/>
    <property type="molecule type" value="Genomic_DNA"/>
</dbReference>
<gene>
    <name evidence="1" type="ORF">P691DRAFT_822385</name>
</gene>
<name>A0A9P5WZS5_9AGAR</name>
<accession>A0A9P5WZS5</accession>
<evidence type="ECO:0000313" key="1">
    <source>
        <dbReference type="EMBL" id="KAF9440311.1"/>
    </source>
</evidence>
<comment type="caution">
    <text evidence="1">The sequence shown here is derived from an EMBL/GenBank/DDBJ whole genome shotgun (WGS) entry which is preliminary data.</text>
</comment>
<dbReference type="AlphaFoldDB" id="A0A9P5WZS5"/>
<protein>
    <submittedName>
        <fullName evidence="1">Uncharacterized protein</fullName>
    </submittedName>
</protein>
<dbReference type="Proteomes" id="UP000807342">
    <property type="component" value="Unassembled WGS sequence"/>
</dbReference>
<dbReference type="OrthoDB" id="3110754at2759"/>
<evidence type="ECO:0000313" key="2">
    <source>
        <dbReference type="Proteomes" id="UP000807342"/>
    </source>
</evidence>